<name>A0A481TAV1_HHV2</name>
<reference evidence="3" key="2">
    <citation type="submission" date="2020-05" db="EMBL/GenBank/DDBJ databases">
        <authorList>
            <person name="Roychoudhury P."/>
            <person name="Xie H."/>
            <person name="Greninger A."/>
            <person name="Jerome K."/>
        </authorList>
    </citation>
    <scope>NUCLEOTIDE SEQUENCE</scope>
    <source>
        <strain evidence="3">2020-3449AC</strain>
    </source>
</reference>
<reference evidence="2" key="1">
    <citation type="submission" date="2018-08" db="EMBL/GenBank/DDBJ databases">
        <title>HSV2 whole genome sequences from clinical isolates.</title>
        <authorList>
            <person name="Roychoudhury P."/>
            <person name="Greninger A.L."/>
            <person name="Jerome K.R."/>
            <person name="Johnston C."/>
            <person name="Wald A."/>
            <person name="Xie H."/>
        </authorList>
    </citation>
    <scope>NUCLEOTIDE SEQUENCE</scope>
    <source>
        <strain evidence="2">2012-10336</strain>
    </source>
</reference>
<evidence type="ECO:0000313" key="2">
    <source>
        <dbReference type="EMBL" id="QBH78470.1"/>
    </source>
</evidence>
<dbReference type="EMBL" id="MT461026">
    <property type="protein sequence ID" value="QXO36691.1"/>
    <property type="molecule type" value="Genomic_DNA"/>
</dbReference>
<gene>
    <name evidence="3" type="ORF">GPADPEBJ_00010</name>
</gene>
<feature type="compositionally biased region" description="Low complexity" evidence="1">
    <location>
        <begin position="15"/>
        <end position="29"/>
    </location>
</feature>
<evidence type="ECO:0000256" key="1">
    <source>
        <dbReference type="SAM" id="MobiDB-lite"/>
    </source>
</evidence>
<proteinExistence type="predicted"/>
<protein>
    <submittedName>
        <fullName evidence="2">Uncharacterized protein</fullName>
    </submittedName>
</protein>
<dbReference type="EMBL" id="MH790584">
    <property type="protein sequence ID" value="QBH78470.1"/>
    <property type="molecule type" value="Genomic_DNA"/>
</dbReference>
<evidence type="ECO:0000313" key="3">
    <source>
        <dbReference type="EMBL" id="QXO36691.1"/>
    </source>
</evidence>
<feature type="region of interest" description="Disordered" evidence="1">
    <location>
        <begin position="1"/>
        <end position="29"/>
    </location>
</feature>
<sequence>MCTRSYSAMRVESNATASSRSPGPARSAAPATVASCRGSVCCLRNAPRRCVASPSRVLRNMGTSPRHVSQSIYLGKLVGPLGPPGAKQSTTPWAKSSSVVLSVHRHVSNTRSATPAISPSRAFRYLRTSRCGWRPRATTWRRQSSSRSRYVVALRSAWKIAACSCRVAASLDRTTLYTP</sequence>
<organism evidence="2">
    <name type="scientific">Human herpesvirus 2</name>
    <name type="common">HHV-2</name>
    <name type="synonym">Human herpes simplex virus 2</name>
    <dbReference type="NCBI Taxonomy" id="10310"/>
    <lineage>
        <taxon>Viruses</taxon>
        <taxon>Duplodnaviria</taxon>
        <taxon>Heunggongvirae</taxon>
        <taxon>Peploviricota</taxon>
        <taxon>Herviviricetes</taxon>
        <taxon>Herpesvirales</taxon>
        <taxon>Orthoherpesviridae</taxon>
        <taxon>Alphaherpesvirinae</taxon>
        <taxon>Simplexvirus</taxon>
        <taxon>Simplexvirus humanalpha2</taxon>
    </lineage>
</organism>
<accession>A0A481TAV1</accession>
<organismHost>
    <name type="scientific">Homo sapiens</name>
    <name type="common">Human</name>
    <dbReference type="NCBI Taxonomy" id="9606"/>
</organismHost>